<dbReference type="EMBL" id="JANVFT010000011">
    <property type="protein sequence ID" value="KAJ4499240.1"/>
    <property type="molecule type" value="Genomic_DNA"/>
</dbReference>
<dbReference type="Proteomes" id="UP001150217">
    <property type="component" value="Unassembled WGS sequence"/>
</dbReference>
<proteinExistence type="predicted"/>
<name>A0ABQ8VXK7_9AGAR</name>
<gene>
    <name evidence="2" type="ORF">C8R41DRAFT_978288</name>
</gene>
<keyword evidence="1" id="KW-0812">Transmembrane</keyword>
<evidence type="ECO:0000256" key="1">
    <source>
        <dbReference type="SAM" id="Phobius"/>
    </source>
</evidence>
<protein>
    <submittedName>
        <fullName evidence="2">Uncharacterized protein</fullName>
    </submittedName>
</protein>
<feature type="transmembrane region" description="Helical" evidence="1">
    <location>
        <begin position="67"/>
        <end position="90"/>
    </location>
</feature>
<accession>A0ABQ8VXK7</accession>
<keyword evidence="3" id="KW-1185">Reference proteome</keyword>
<evidence type="ECO:0000313" key="2">
    <source>
        <dbReference type="EMBL" id="KAJ4499240.1"/>
    </source>
</evidence>
<reference evidence="2" key="1">
    <citation type="submission" date="2022-08" db="EMBL/GenBank/DDBJ databases">
        <title>A Global Phylogenomic Analysis of the Shiitake Genus Lentinula.</title>
        <authorList>
            <consortium name="DOE Joint Genome Institute"/>
            <person name="Sierra-Patev S."/>
            <person name="Min B."/>
            <person name="Naranjo-Ortiz M."/>
            <person name="Looney B."/>
            <person name="Konkel Z."/>
            <person name="Slot J.C."/>
            <person name="Sakamoto Y."/>
            <person name="Steenwyk J.L."/>
            <person name="Rokas A."/>
            <person name="Carro J."/>
            <person name="Camarero S."/>
            <person name="Ferreira P."/>
            <person name="Molpeceres G."/>
            <person name="Ruiz-Duenas F.J."/>
            <person name="Serrano A."/>
            <person name="Henrissat B."/>
            <person name="Drula E."/>
            <person name="Hughes K.W."/>
            <person name="Mata J.L."/>
            <person name="Ishikawa N.K."/>
            <person name="Vargas-Isla R."/>
            <person name="Ushijima S."/>
            <person name="Smith C.A."/>
            <person name="Ahrendt S."/>
            <person name="Andreopoulos W."/>
            <person name="He G."/>
            <person name="Labutti K."/>
            <person name="Lipzen A."/>
            <person name="Ng V."/>
            <person name="Riley R."/>
            <person name="Sandor L."/>
            <person name="Barry K."/>
            <person name="Martinez A.T."/>
            <person name="Xiao Y."/>
            <person name="Gibbons J.G."/>
            <person name="Terashima K."/>
            <person name="Grigoriev I.V."/>
            <person name="Hibbett D.S."/>
        </authorList>
    </citation>
    <scope>NUCLEOTIDE SEQUENCE</scope>
    <source>
        <strain evidence="2">RHP3577 ss4</strain>
    </source>
</reference>
<evidence type="ECO:0000313" key="3">
    <source>
        <dbReference type="Proteomes" id="UP001150217"/>
    </source>
</evidence>
<keyword evidence="1" id="KW-1133">Transmembrane helix</keyword>
<comment type="caution">
    <text evidence="2">The sequence shown here is derived from an EMBL/GenBank/DDBJ whole genome shotgun (WGS) entry which is preliminary data.</text>
</comment>
<sequence>MINPRLWKLHISAGDNQNQLIIYWKKRNDALLIAMLGGDGSGSGQLEEVFLSQRRKRRFASMLSEHFIRILYTYSYSIELMCLFCIYYSLVFLL</sequence>
<keyword evidence="1" id="KW-0472">Membrane</keyword>
<organism evidence="2 3">
    <name type="scientific">Lentinula lateritia</name>
    <dbReference type="NCBI Taxonomy" id="40482"/>
    <lineage>
        <taxon>Eukaryota</taxon>
        <taxon>Fungi</taxon>
        <taxon>Dikarya</taxon>
        <taxon>Basidiomycota</taxon>
        <taxon>Agaricomycotina</taxon>
        <taxon>Agaricomycetes</taxon>
        <taxon>Agaricomycetidae</taxon>
        <taxon>Agaricales</taxon>
        <taxon>Marasmiineae</taxon>
        <taxon>Omphalotaceae</taxon>
        <taxon>Lentinula</taxon>
    </lineage>
</organism>